<dbReference type="Pfam" id="PF00534">
    <property type="entry name" value="Glycos_transf_1"/>
    <property type="match status" value="1"/>
</dbReference>
<dbReference type="EMBL" id="PDEQ01000008">
    <property type="protein sequence ID" value="PEN12283.1"/>
    <property type="molecule type" value="Genomic_DNA"/>
</dbReference>
<dbReference type="CDD" id="cd03801">
    <property type="entry name" value="GT4_PimA-like"/>
    <property type="match status" value="1"/>
</dbReference>
<dbReference type="Proteomes" id="UP000220102">
    <property type="component" value="Unassembled WGS sequence"/>
</dbReference>
<dbReference type="InterPro" id="IPR001296">
    <property type="entry name" value="Glyco_trans_1"/>
</dbReference>
<gene>
    <name evidence="3" type="ORF">CRI94_14715</name>
</gene>
<proteinExistence type="predicted"/>
<dbReference type="PANTHER" id="PTHR45947">
    <property type="entry name" value="SULFOQUINOVOSYL TRANSFERASE SQD2"/>
    <property type="match status" value="1"/>
</dbReference>
<dbReference type="OrthoDB" id="9792322at2"/>
<dbReference type="Pfam" id="PF13439">
    <property type="entry name" value="Glyco_transf_4"/>
    <property type="match status" value="1"/>
</dbReference>
<sequence>MKIAFVSQPWDVVRPDDASGSLQVWTKEIKNRISTTAPILIYSPNWTSRQVETISEGNVTYVYVPMRGEAWTKTLGRASGHALKWIGRQNERFPPFAHTLQYLGYSSGVGWDLRRRGCDLVHVHNFSQFLPIVRRFNPDIKTVLHMHCEWLSQLEPGIVARRLAHTDLVVGCSHHVTKAIRKAHPTYAGQTATVYNGVDTADFPCRPRRSTRTDDASFRILFVSRISPEKGVHDLLTAFSHLKAVIPNSQLTLVGAFGSAPYMYIVGLSQDPLVSKLKQFYSASANSNDAYRTYIERMVHDHDLSGITFTGRLSHREVRSFYHGADVLVAPSLSEAFGMSIVEGMASGVPVVATRTGGIPEIVVDQITGLLVPPGCPDALADAILQLYHAPERRERMGQAGRARAETLFGWSNAVDQLLSAYSAIPNMPQPVTTHRSY</sequence>
<protein>
    <recommendedName>
        <fullName evidence="5">Glycosyl transferase family 1</fullName>
    </recommendedName>
</protein>
<evidence type="ECO:0000313" key="3">
    <source>
        <dbReference type="EMBL" id="PEN12283.1"/>
    </source>
</evidence>
<dbReference type="PANTHER" id="PTHR45947:SF3">
    <property type="entry name" value="SULFOQUINOVOSYL TRANSFERASE SQD2"/>
    <property type="match status" value="1"/>
</dbReference>
<dbReference type="Gene3D" id="3.40.50.2000">
    <property type="entry name" value="Glycogen Phosphorylase B"/>
    <property type="match status" value="2"/>
</dbReference>
<dbReference type="GO" id="GO:0016757">
    <property type="term" value="F:glycosyltransferase activity"/>
    <property type="evidence" value="ECO:0007669"/>
    <property type="project" value="InterPro"/>
</dbReference>
<dbReference type="AlphaFoldDB" id="A0A2A8CUV2"/>
<feature type="domain" description="Glycosyl transferase family 1" evidence="1">
    <location>
        <begin position="209"/>
        <end position="403"/>
    </location>
</feature>
<dbReference type="SUPFAM" id="SSF53756">
    <property type="entry name" value="UDP-Glycosyltransferase/glycogen phosphorylase"/>
    <property type="match status" value="1"/>
</dbReference>
<dbReference type="InterPro" id="IPR028098">
    <property type="entry name" value="Glyco_trans_4-like_N"/>
</dbReference>
<evidence type="ECO:0008006" key="5">
    <source>
        <dbReference type="Google" id="ProtNLM"/>
    </source>
</evidence>
<reference evidence="3 4" key="1">
    <citation type="submission" date="2017-10" db="EMBL/GenBank/DDBJ databases">
        <title>Draft genome of Longibacter Salinarum.</title>
        <authorList>
            <person name="Goh K.M."/>
            <person name="Shamsir M.S."/>
            <person name="Lim S.W."/>
        </authorList>
    </citation>
    <scope>NUCLEOTIDE SEQUENCE [LARGE SCALE GENOMIC DNA]</scope>
    <source>
        <strain evidence="3 4">KCTC 52045</strain>
    </source>
</reference>
<feature type="domain" description="Glycosyltransferase subfamily 4-like N-terminal" evidence="2">
    <location>
        <begin position="90"/>
        <end position="201"/>
    </location>
</feature>
<comment type="caution">
    <text evidence="3">The sequence shown here is derived from an EMBL/GenBank/DDBJ whole genome shotgun (WGS) entry which is preliminary data.</text>
</comment>
<evidence type="ECO:0000313" key="4">
    <source>
        <dbReference type="Proteomes" id="UP000220102"/>
    </source>
</evidence>
<keyword evidence="4" id="KW-1185">Reference proteome</keyword>
<evidence type="ECO:0000259" key="1">
    <source>
        <dbReference type="Pfam" id="PF00534"/>
    </source>
</evidence>
<name>A0A2A8CUV2_9BACT</name>
<accession>A0A2A8CUV2</accession>
<evidence type="ECO:0000259" key="2">
    <source>
        <dbReference type="Pfam" id="PF13439"/>
    </source>
</evidence>
<organism evidence="3 4">
    <name type="scientific">Longibacter salinarum</name>
    <dbReference type="NCBI Taxonomy" id="1850348"/>
    <lineage>
        <taxon>Bacteria</taxon>
        <taxon>Pseudomonadati</taxon>
        <taxon>Rhodothermota</taxon>
        <taxon>Rhodothermia</taxon>
        <taxon>Rhodothermales</taxon>
        <taxon>Salisaetaceae</taxon>
        <taxon>Longibacter</taxon>
    </lineage>
</organism>
<dbReference type="InterPro" id="IPR050194">
    <property type="entry name" value="Glycosyltransferase_grp1"/>
</dbReference>